<dbReference type="Proteomes" id="UP000266721">
    <property type="component" value="Unassembled WGS sequence"/>
</dbReference>
<comment type="caution">
    <text evidence="1">The sequence shown here is derived from an EMBL/GenBank/DDBJ whole genome shotgun (WGS) entry which is preliminary data.</text>
</comment>
<evidence type="ECO:0000313" key="2">
    <source>
        <dbReference type="Proteomes" id="UP000266721"/>
    </source>
</evidence>
<feature type="non-terminal residue" evidence="1">
    <location>
        <position position="96"/>
    </location>
</feature>
<keyword evidence="2" id="KW-1185">Reference proteome</keyword>
<accession>A0A3L5TVB7</accession>
<sequence length="96" mass="11071">LLYFKGAQLWSGKDKTTELEGFDIDLDIDNTPEGVQLTLVHRENQPEKRAIFVFYAKEFKNYSPSLPSTTNMIVLLERVTEQRKQCTGPVTVVCRY</sequence>
<protein>
    <submittedName>
        <fullName evidence="1">Uncharacterized protein</fullName>
    </submittedName>
</protein>
<dbReference type="EMBL" id="KV581223">
    <property type="protein sequence ID" value="OPL33882.1"/>
    <property type="molecule type" value="Genomic_DNA"/>
</dbReference>
<gene>
    <name evidence="1" type="ORF">AM593_06522</name>
</gene>
<reference evidence="1 2" key="1">
    <citation type="journal article" date="2016" name="PLoS ONE">
        <title>A First Insight into the Genome of the Filter-Feeder Mussel Mytilus galloprovincialis.</title>
        <authorList>
            <person name="Murgarella M."/>
            <person name="Puiu D."/>
            <person name="Novoa B."/>
            <person name="Figueras A."/>
            <person name="Posada D."/>
            <person name="Canchaya C."/>
        </authorList>
    </citation>
    <scope>NUCLEOTIDE SEQUENCE [LARGE SCALE GENOMIC DNA]</scope>
    <source>
        <tissue evidence="1">Muscle</tissue>
    </source>
</reference>
<organism evidence="1 2">
    <name type="scientific">Mytilus galloprovincialis</name>
    <name type="common">Mediterranean mussel</name>
    <dbReference type="NCBI Taxonomy" id="29158"/>
    <lineage>
        <taxon>Eukaryota</taxon>
        <taxon>Metazoa</taxon>
        <taxon>Spiralia</taxon>
        <taxon>Lophotrochozoa</taxon>
        <taxon>Mollusca</taxon>
        <taxon>Bivalvia</taxon>
        <taxon>Autobranchia</taxon>
        <taxon>Pteriomorphia</taxon>
        <taxon>Mytilida</taxon>
        <taxon>Mytiloidea</taxon>
        <taxon>Mytilidae</taxon>
        <taxon>Mytilinae</taxon>
        <taxon>Mytilus</taxon>
    </lineage>
</organism>
<name>A0A3L5TVB7_MYTGA</name>
<evidence type="ECO:0000313" key="1">
    <source>
        <dbReference type="EMBL" id="OPL33882.1"/>
    </source>
</evidence>
<proteinExistence type="predicted"/>
<feature type="non-terminal residue" evidence="1">
    <location>
        <position position="1"/>
    </location>
</feature>
<dbReference type="AlphaFoldDB" id="A0A3L5TVB7"/>